<comment type="caution">
    <text evidence="2">The sequence shown here is derived from an EMBL/GenBank/DDBJ whole genome shotgun (WGS) entry which is preliminary data.</text>
</comment>
<evidence type="ECO:0000256" key="1">
    <source>
        <dbReference type="SAM" id="MobiDB-lite"/>
    </source>
</evidence>
<keyword evidence="3" id="KW-1185">Reference proteome</keyword>
<gene>
    <name evidence="2" type="ORF">M0R45_006581</name>
</gene>
<dbReference type="EMBL" id="JBEDUW010000001">
    <property type="protein sequence ID" value="KAK9951121.1"/>
    <property type="molecule type" value="Genomic_DNA"/>
</dbReference>
<organism evidence="2 3">
    <name type="scientific">Rubus argutus</name>
    <name type="common">Southern blackberry</name>
    <dbReference type="NCBI Taxonomy" id="59490"/>
    <lineage>
        <taxon>Eukaryota</taxon>
        <taxon>Viridiplantae</taxon>
        <taxon>Streptophyta</taxon>
        <taxon>Embryophyta</taxon>
        <taxon>Tracheophyta</taxon>
        <taxon>Spermatophyta</taxon>
        <taxon>Magnoliopsida</taxon>
        <taxon>eudicotyledons</taxon>
        <taxon>Gunneridae</taxon>
        <taxon>Pentapetalae</taxon>
        <taxon>rosids</taxon>
        <taxon>fabids</taxon>
        <taxon>Rosales</taxon>
        <taxon>Rosaceae</taxon>
        <taxon>Rosoideae</taxon>
        <taxon>Rosoideae incertae sedis</taxon>
        <taxon>Rubus</taxon>
    </lineage>
</organism>
<dbReference type="AlphaFoldDB" id="A0AAW1YR04"/>
<proteinExistence type="predicted"/>
<dbReference type="Proteomes" id="UP001457282">
    <property type="component" value="Unassembled WGS sequence"/>
</dbReference>
<evidence type="ECO:0000313" key="2">
    <source>
        <dbReference type="EMBL" id="KAK9951121.1"/>
    </source>
</evidence>
<accession>A0AAW1YR04</accession>
<name>A0AAW1YR04_RUBAR</name>
<reference evidence="2 3" key="1">
    <citation type="journal article" date="2023" name="G3 (Bethesda)">
        <title>A chromosome-length genome assembly and annotation of blackberry (Rubus argutus, cv. 'Hillquist').</title>
        <authorList>
            <person name="Bruna T."/>
            <person name="Aryal R."/>
            <person name="Dudchenko O."/>
            <person name="Sargent D.J."/>
            <person name="Mead D."/>
            <person name="Buti M."/>
            <person name="Cavallini A."/>
            <person name="Hytonen T."/>
            <person name="Andres J."/>
            <person name="Pham M."/>
            <person name="Weisz D."/>
            <person name="Mascagni F."/>
            <person name="Usai G."/>
            <person name="Natali L."/>
            <person name="Bassil N."/>
            <person name="Fernandez G.E."/>
            <person name="Lomsadze A."/>
            <person name="Armour M."/>
            <person name="Olukolu B."/>
            <person name="Poorten T."/>
            <person name="Britton C."/>
            <person name="Davik J."/>
            <person name="Ashrafi H."/>
            <person name="Aiden E.L."/>
            <person name="Borodovsky M."/>
            <person name="Worthington M."/>
        </authorList>
    </citation>
    <scope>NUCLEOTIDE SEQUENCE [LARGE SCALE GENOMIC DNA]</scope>
    <source>
        <strain evidence="2">PI 553951</strain>
    </source>
</reference>
<feature type="region of interest" description="Disordered" evidence="1">
    <location>
        <begin position="1"/>
        <end position="48"/>
    </location>
</feature>
<evidence type="ECO:0000313" key="3">
    <source>
        <dbReference type="Proteomes" id="UP001457282"/>
    </source>
</evidence>
<protein>
    <submittedName>
        <fullName evidence="2">Uncharacterized protein</fullName>
    </submittedName>
</protein>
<sequence length="157" mass="17253">MIPPPLGPIDLDSQQRRHTTAEPSSDFPARRRSTNPAMAPSRPSRLTFVPNRARPCPALLISSSAFYLERGQSHLSHSPDGTEPSSLRRLSAQTPSLHTQGCEELRLDPLRFSTAAVLETPTINPTSRSFSIPCPGVLCRTSWVVAMVIVLGSRQWL</sequence>